<sequence length="258" mass="28790">MVLGSVQATLNRPKFSETLTVSAVAGQLFGGRSFGRSASRSNYWTAVFQTGRIFQTVYFGDPKIRPAKRPQKTVRVMDRFVLTSTKTLMKLVTKKCEKRDTICDVRYLGIIEVSSQKSEHHEFFAVPGSYCGCIIIIFSLKNKKFSKKKDFKNKTLVLFKILIQKNIFNSRILTFQYTLINHIKFPEISNVAASSSSFSSRSSINSSTSSSLSVCSTKSNTEPLLSLAVLFNNSIILTKALLPNFIPRFLSKGVGTPP</sequence>
<keyword evidence="2" id="KW-1185">Reference proteome</keyword>
<dbReference type="Proteomes" id="UP000276133">
    <property type="component" value="Unassembled WGS sequence"/>
</dbReference>
<reference evidence="1 2" key="1">
    <citation type="journal article" date="2018" name="Sci. Rep.">
        <title>Genomic signatures of local adaptation to the degree of environmental predictability in rotifers.</title>
        <authorList>
            <person name="Franch-Gras L."/>
            <person name="Hahn C."/>
            <person name="Garcia-Roger E.M."/>
            <person name="Carmona M.J."/>
            <person name="Serra M."/>
            <person name="Gomez A."/>
        </authorList>
    </citation>
    <scope>NUCLEOTIDE SEQUENCE [LARGE SCALE GENOMIC DNA]</scope>
    <source>
        <strain evidence="1">HYR1</strain>
    </source>
</reference>
<dbReference type="EMBL" id="REGN01001516">
    <property type="protein sequence ID" value="RNA34209.1"/>
    <property type="molecule type" value="Genomic_DNA"/>
</dbReference>
<accession>A0A3M7SEQ0</accession>
<proteinExistence type="predicted"/>
<organism evidence="1 2">
    <name type="scientific">Brachionus plicatilis</name>
    <name type="common">Marine rotifer</name>
    <name type="synonym">Brachionus muelleri</name>
    <dbReference type="NCBI Taxonomy" id="10195"/>
    <lineage>
        <taxon>Eukaryota</taxon>
        <taxon>Metazoa</taxon>
        <taxon>Spiralia</taxon>
        <taxon>Gnathifera</taxon>
        <taxon>Rotifera</taxon>
        <taxon>Eurotatoria</taxon>
        <taxon>Monogononta</taxon>
        <taxon>Pseudotrocha</taxon>
        <taxon>Ploima</taxon>
        <taxon>Brachionidae</taxon>
        <taxon>Brachionus</taxon>
    </lineage>
</organism>
<name>A0A3M7SEQ0_BRAPC</name>
<protein>
    <submittedName>
        <fullName evidence="1">Uncharacterized protein</fullName>
    </submittedName>
</protein>
<evidence type="ECO:0000313" key="1">
    <source>
        <dbReference type="EMBL" id="RNA34209.1"/>
    </source>
</evidence>
<evidence type="ECO:0000313" key="2">
    <source>
        <dbReference type="Proteomes" id="UP000276133"/>
    </source>
</evidence>
<comment type="caution">
    <text evidence="1">The sequence shown here is derived from an EMBL/GenBank/DDBJ whole genome shotgun (WGS) entry which is preliminary data.</text>
</comment>
<dbReference type="AlphaFoldDB" id="A0A3M7SEQ0"/>
<gene>
    <name evidence="1" type="ORF">BpHYR1_002236</name>
</gene>